<dbReference type="EMBL" id="AUZY01010021">
    <property type="protein sequence ID" value="EQD40098.1"/>
    <property type="molecule type" value="Genomic_DNA"/>
</dbReference>
<protein>
    <recommendedName>
        <fullName evidence="1">Beta-ketoacyl synthase-like N-terminal domain-containing protein</fullName>
    </recommendedName>
</protein>
<reference evidence="2" key="1">
    <citation type="submission" date="2013-08" db="EMBL/GenBank/DDBJ databases">
        <authorList>
            <person name="Mendez C."/>
            <person name="Richter M."/>
            <person name="Ferrer M."/>
            <person name="Sanchez J."/>
        </authorList>
    </citation>
    <scope>NUCLEOTIDE SEQUENCE</scope>
</reference>
<comment type="caution">
    <text evidence="2">The sequence shown here is derived from an EMBL/GenBank/DDBJ whole genome shotgun (WGS) entry which is preliminary data.</text>
</comment>
<dbReference type="SUPFAM" id="SSF53901">
    <property type="entry name" value="Thiolase-like"/>
    <property type="match status" value="1"/>
</dbReference>
<dbReference type="InterPro" id="IPR014030">
    <property type="entry name" value="Ketoacyl_synth_N"/>
</dbReference>
<dbReference type="Gene3D" id="3.40.47.10">
    <property type="match status" value="1"/>
</dbReference>
<feature type="domain" description="Beta-ketoacyl synthase-like N-terminal" evidence="1">
    <location>
        <begin position="39"/>
        <end position="171"/>
    </location>
</feature>
<evidence type="ECO:0000259" key="1">
    <source>
        <dbReference type="Pfam" id="PF13723"/>
    </source>
</evidence>
<organism evidence="2">
    <name type="scientific">mine drainage metagenome</name>
    <dbReference type="NCBI Taxonomy" id="410659"/>
    <lineage>
        <taxon>unclassified sequences</taxon>
        <taxon>metagenomes</taxon>
        <taxon>ecological metagenomes</taxon>
    </lineage>
</organism>
<proteinExistence type="predicted"/>
<gene>
    <name evidence="2" type="ORF">B1B_15074</name>
</gene>
<dbReference type="AlphaFoldDB" id="T0Z506"/>
<reference evidence="2" key="2">
    <citation type="journal article" date="2014" name="ISME J.">
        <title>Microbial stratification in low pH oxic and suboxic macroscopic growths along an acid mine drainage.</title>
        <authorList>
            <person name="Mendez-Garcia C."/>
            <person name="Mesa V."/>
            <person name="Sprenger R.R."/>
            <person name="Richter M."/>
            <person name="Diez M.S."/>
            <person name="Solano J."/>
            <person name="Bargiela R."/>
            <person name="Golyshina O.V."/>
            <person name="Manteca A."/>
            <person name="Ramos J.L."/>
            <person name="Gallego J.R."/>
            <person name="Llorente I."/>
            <person name="Martins Dos Santos V.A."/>
            <person name="Jensen O.N."/>
            <person name="Pelaez A.I."/>
            <person name="Sanchez J."/>
            <person name="Ferrer M."/>
        </authorList>
    </citation>
    <scope>NUCLEOTIDE SEQUENCE</scope>
</reference>
<name>T0Z506_9ZZZZ</name>
<dbReference type="InterPro" id="IPR016039">
    <property type="entry name" value="Thiolase-like"/>
</dbReference>
<accession>T0Z506</accession>
<evidence type="ECO:0000313" key="2">
    <source>
        <dbReference type="EMBL" id="EQD40098.1"/>
    </source>
</evidence>
<dbReference type="GO" id="GO:0016746">
    <property type="term" value="F:acyltransferase activity"/>
    <property type="evidence" value="ECO:0007669"/>
    <property type="project" value="InterPro"/>
</dbReference>
<sequence>MSAVLHAAVTGWGLCAPGLDDAAAFADWLRDPTRALPGGHSARPAAACMAPAEHRRAPHAVRLALEAATQALGTHHATSIGAVFCSAFGDMANTDVILSTLAQTPDQVSPTRFTHSVHNAAAGHWSMAAASHASMSALACGREGIGPALLAALLEVRASAAPQLLVLFDARMLARWPTPRRARWISPSRCCWRRLSTTHPARACMRACRRDTRHPTLRAIRVCSPGMRAVPPHARCRCWRFVWAPHRDASPGRWALARCYLWTVSTHLEPDSQRSRRHPDSRAQ</sequence>
<dbReference type="Pfam" id="PF13723">
    <property type="entry name" value="Ketoacyl-synt_2"/>
    <property type="match status" value="1"/>
</dbReference>